<evidence type="ECO:0000256" key="3">
    <source>
        <dbReference type="ARBA" id="ARBA00022475"/>
    </source>
</evidence>
<sequence length="428" mass="45080">MEFKLISFFGFWTFAALAWATGGRRAFNFRTFAGAAGLAWVLGAIVFMFPGSRSALSWLNDALVGLIVASQKGAVFLFGPLALGPGQTLPDGTRSVGFILAVQVLPSVIFFSAIVGALYYLKVMQGIVGLFAKLFYKFLGVSGAESLAAASNIFVGVESGIAVRPFLRSMTRSELLMILTCMMATVASTVLGIYVIALKDVIPNIAGHLVSASIISIPCAAVAAKLFLPEEDRPETLGRIPEEIRFSEQDAGKTEGASNLMTALLDGGAQGMKMAVGIATALIVALGVEAIIDLALTGLPSVSGQDLSLERIMGWLTLPFVALLGLNPEEWQAAARILGSRFIETEVASYFSLAALQAGDAALSPRSVIILAYSLCGFVHLASFGIFVGGLSALVPERMREISVLGMKALWTSFLATLMTGSIAGVFV</sequence>
<comment type="similarity">
    <text evidence="2">Belongs to the concentrative nucleoside transporter (CNT) (TC 2.A.41) family.</text>
</comment>
<feature type="transmembrane region" description="Helical" evidence="7">
    <location>
        <begin position="370"/>
        <end position="395"/>
    </location>
</feature>
<evidence type="ECO:0000256" key="6">
    <source>
        <dbReference type="ARBA" id="ARBA00023136"/>
    </source>
</evidence>
<feature type="domain" description="Concentrative nucleoside transporter N-terminal" evidence="8">
    <location>
        <begin position="9"/>
        <end position="81"/>
    </location>
</feature>
<feature type="transmembrane region" description="Helical" evidence="7">
    <location>
        <begin position="274"/>
        <end position="296"/>
    </location>
</feature>
<dbReference type="GO" id="GO:0005337">
    <property type="term" value="F:nucleoside transmembrane transporter activity"/>
    <property type="evidence" value="ECO:0007669"/>
    <property type="project" value="InterPro"/>
</dbReference>
<feature type="transmembrane region" description="Helical" evidence="7">
    <location>
        <begin position="407"/>
        <end position="427"/>
    </location>
</feature>
<proteinExistence type="inferred from homology"/>
<keyword evidence="6 7" id="KW-0472">Membrane</keyword>
<dbReference type="Pfam" id="PF01773">
    <property type="entry name" value="Nucleos_tra2_N"/>
    <property type="match status" value="1"/>
</dbReference>
<evidence type="ECO:0000259" key="9">
    <source>
        <dbReference type="Pfam" id="PF07662"/>
    </source>
</evidence>
<dbReference type="KEGG" id="nva:G3M78_14225"/>
<accession>A0A7T0C4P2</accession>
<feature type="transmembrane region" description="Helical" evidence="7">
    <location>
        <begin position="62"/>
        <end position="83"/>
    </location>
</feature>
<evidence type="ECO:0000256" key="2">
    <source>
        <dbReference type="ARBA" id="ARBA00009033"/>
    </source>
</evidence>
<organism evidence="11 12">
    <name type="scientific">Candidatus Nitrohelix vancouverensis</name>
    <dbReference type="NCBI Taxonomy" id="2705534"/>
    <lineage>
        <taxon>Bacteria</taxon>
        <taxon>Pseudomonadati</taxon>
        <taxon>Nitrospinota/Tectimicrobiota group</taxon>
        <taxon>Nitrospinota</taxon>
        <taxon>Nitrospinia</taxon>
        <taxon>Nitrospinales</taxon>
        <taxon>Nitrospinaceae</taxon>
        <taxon>Candidatus Nitrohelix</taxon>
    </lineage>
</organism>
<dbReference type="InterPro" id="IPR002668">
    <property type="entry name" value="CNT_N_dom"/>
</dbReference>
<name>A0A7T0C4P2_9BACT</name>
<dbReference type="Pfam" id="PF07670">
    <property type="entry name" value="Gate"/>
    <property type="match status" value="1"/>
</dbReference>
<feature type="domain" description="Concentrative nucleoside transporter C-terminal" evidence="9">
    <location>
        <begin position="208"/>
        <end position="425"/>
    </location>
</feature>
<keyword evidence="4 7" id="KW-0812">Transmembrane</keyword>
<feature type="transmembrane region" description="Helical" evidence="7">
    <location>
        <begin position="95"/>
        <end position="122"/>
    </location>
</feature>
<dbReference type="InterPro" id="IPR011657">
    <property type="entry name" value="CNT_C_dom"/>
</dbReference>
<dbReference type="PANTHER" id="PTHR10590:SF4">
    <property type="entry name" value="SOLUTE CARRIER FAMILY 28 MEMBER 3"/>
    <property type="match status" value="1"/>
</dbReference>
<feature type="transmembrane region" description="Helical" evidence="7">
    <location>
        <begin position="134"/>
        <end position="155"/>
    </location>
</feature>
<dbReference type="InterPro" id="IPR008276">
    <property type="entry name" value="C_nuclsd_transpt"/>
</dbReference>
<dbReference type="InterPro" id="IPR011642">
    <property type="entry name" value="Gate_dom"/>
</dbReference>
<dbReference type="AlphaFoldDB" id="A0A7T0C4P2"/>
<reference evidence="12" key="1">
    <citation type="submission" date="2020-02" db="EMBL/GenBank/DDBJ databases">
        <title>Genomic and physiological characterization of two novel Nitrospinaceae genera.</title>
        <authorList>
            <person name="Mueller A.J."/>
            <person name="Jung M.-Y."/>
            <person name="Strachan C.R."/>
            <person name="Herbold C.W."/>
            <person name="Kirkegaard R.H."/>
            <person name="Daims H."/>
        </authorList>
    </citation>
    <scope>NUCLEOTIDE SEQUENCE [LARGE SCALE GENOMIC DNA]</scope>
</reference>
<dbReference type="Pfam" id="PF07662">
    <property type="entry name" value="Nucleos_tra2_C"/>
    <property type="match status" value="1"/>
</dbReference>
<evidence type="ECO:0000256" key="4">
    <source>
        <dbReference type="ARBA" id="ARBA00022692"/>
    </source>
</evidence>
<feature type="transmembrane region" description="Helical" evidence="7">
    <location>
        <begin position="30"/>
        <end position="50"/>
    </location>
</feature>
<dbReference type="GO" id="GO:0005886">
    <property type="term" value="C:plasma membrane"/>
    <property type="evidence" value="ECO:0007669"/>
    <property type="project" value="UniProtKB-SubCell"/>
</dbReference>
<dbReference type="GO" id="GO:0015293">
    <property type="term" value="F:symporter activity"/>
    <property type="evidence" value="ECO:0007669"/>
    <property type="project" value="TreeGrafter"/>
</dbReference>
<feature type="transmembrane region" description="Helical" evidence="7">
    <location>
        <begin position="175"/>
        <end position="197"/>
    </location>
</feature>
<evidence type="ECO:0000256" key="1">
    <source>
        <dbReference type="ARBA" id="ARBA00004651"/>
    </source>
</evidence>
<evidence type="ECO:0000313" key="12">
    <source>
        <dbReference type="Proteomes" id="UP000594464"/>
    </source>
</evidence>
<comment type="subcellular location">
    <subcellularLocation>
        <location evidence="1">Cell membrane</location>
        <topology evidence="1">Multi-pass membrane protein</topology>
    </subcellularLocation>
</comment>
<evidence type="ECO:0000259" key="10">
    <source>
        <dbReference type="Pfam" id="PF07670"/>
    </source>
</evidence>
<evidence type="ECO:0000259" key="8">
    <source>
        <dbReference type="Pfam" id="PF01773"/>
    </source>
</evidence>
<protein>
    <submittedName>
        <fullName evidence="11">Nucleoside permease nupX</fullName>
    </submittedName>
</protein>
<feature type="domain" description="Nucleoside transporter/FeoB GTPase Gate" evidence="10">
    <location>
        <begin position="102"/>
        <end position="198"/>
    </location>
</feature>
<gene>
    <name evidence="11" type="ORF">G3M78_14225</name>
</gene>
<evidence type="ECO:0000256" key="5">
    <source>
        <dbReference type="ARBA" id="ARBA00022989"/>
    </source>
</evidence>
<dbReference type="Proteomes" id="UP000594464">
    <property type="component" value="Chromosome"/>
</dbReference>
<keyword evidence="3" id="KW-1003">Cell membrane</keyword>
<dbReference type="PANTHER" id="PTHR10590">
    <property type="entry name" value="SODIUM/NUCLEOSIDE COTRANSPORTER"/>
    <property type="match status" value="1"/>
</dbReference>
<evidence type="ECO:0000256" key="7">
    <source>
        <dbReference type="SAM" id="Phobius"/>
    </source>
</evidence>
<keyword evidence="5 7" id="KW-1133">Transmembrane helix</keyword>
<dbReference type="EMBL" id="CP048620">
    <property type="protein sequence ID" value="QPJ66491.1"/>
    <property type="molecule type" value="Genomic_DNA"/>
</dbReference>
<evidence type="ECO:0000313" key="11">
    <source>
        <dbReference type="EMBL" id="QPJ66491.1"/>
    </source>
</evidence>